<evidence type="ECO:0000313" key="1">
    <source>
        <dbReference type="EMBL" id="SNS06216.1"/>
    </source>
</evidence>
<reference evidence="2" key="1">
    <citation type="submission" date="2017-06" db="EMBL/GenBank/DDBJ databases">
        <authorList>
            <person name="Varghese N."/>
            <person name="Submissions S."/>
        </authorList>
    </citation>
    <scope>NUCLEOTIDE SEQUENCE [LARGE SCALE GENOMIC DNA]</scope>
    <source>
        <strain evidence="2">DSM 28041</strain>
    </source>
</reference>
<dbReference type="SUPFAM" id="SSF75005">
    <property type="entry name" value="Arabinanase/levansucrase/invertase"/>
    <property type="match status" value="1"/>
</dbReference>
<dbReference type="Proteomes" id="UP000198310">
    <property type="component" value="Unassembled WGS sequence"/>
</dbReference>
<dbReference type="AlphaFoldDB" id="A0A239BEI5"/>
<protein>
    <recommendedName>
        <fullName evidence="3">Glycosyl hydrolases family 43</fullName>
    </recommendedName>
</protein>
<evidence type="ECO:0000313" key="2">
    <source>
        <dbReference type="Proteomes" id="UP000198310"/>
    </source>
</evidence>
<keyword evidence="2" id="KW-1185">Reference proteome</keyword>
<name>A0A239BEI5_9BACT</name>
<gene>
    <name evidence="1" type="ORF">SAMN06269173_12216</name>
</gene>
<dbReference type="InterPro" id="IPR023296">
    <property type="entry name" value="Glyco_hydro_beta-prop_sf"/>
</dbReference>
<dbReference type="EMBL" id="FZNS01000022">
    <property type="protein sequence ID" value="SNS06216.1"/>
    <property type="molecule type" value="Genomic_DNA"/>
</dbReference>
<organism evidence="1 2">
    <name type="scientific">Hymenobacter mucosus</name>
    <dbReference type="NCBI Taxonomy" id="1411120"/>
    <lineage>
        <taxon>Bacteria</taxon>
        <taxon>Pseudomonadati</taxon>
        <taxon>Bacteroidota</taxon>
        <taxon>Cytophagia</taxon>
        <taxon>Cytophagales</taxon>
        <taxon>Hymenobacteraceae</taxon>
        <taxon>Hymenobacter</taxon>
    </lineage>
</organism>
<sequence length="118" mass="13127">MPGLPVLHSRDLVNWEFLSYAVTGWIMGRGLAWKRARIFTGKVKGTGHMAEVRTEKQFQGEASVFQRPDILRVMLQSLQTHRYLLAEPGAKSLWAANAAGTLPGGKDGTCFRWRVAAT</sequence>
<accession>A0A239BEI5</accession>
<evidence type="ECO:0008006" key="3">
    <source>
        <dbReference type="Google" id="ProtNLM"/>
    </source>
</evidence>
<proteinExistence type="predicted"/>